<dbReference type="AlphaFoldDB" id="A0AAP2UDI9"/>
<keyword evidence="1" id="KW-0175">Coiled coil</keyword>
<accession>A0AAP2UDI9</accession>
<gene>
    <name evidence="2" type="ORF">NE542_02680</name>
</gene>
<dbReference type="RefSeq" id="WP_117827267.1">
    <property type="nucleotide sequence ID" value="NZ_JAJDKX010000001.1"/>
</dbReference>
<proteinExistence type="predicted"/>
<name>A0AAP2UDI9_9FIRM</name>
<evidence type="ECO:0000256" key="1">
    <source>
        <dbReference type="SAM" id="Coils"/>
    </source>
</evidence>
<comment type="caution">
    <text evidence="2">The sequence shown here is derived from an EMBL/GenBank/DDBJ whole genome shotgun (WGS) entry which is preliminary data.</text>
</comment>
<organism evidence="2 3">
    <name type="scientific">Faecalibacillus intestinalis</name>
    <dbReference type="NCBI Taxonomy" id="1982626"/>
    <lineage>
        <taxon>Bacteria</taxon>
        <taxon>Bacillati</taxon>
        <taxon>Bacillota</taxon>
        <taxon>Erysipelotrichia</taxon>
        <taxon>Erysipelotrichales</taxon>
        <taxon>Coprobacillaceae</taxon>
        <taxon>Faecalibacillus</taxon>
    </lineage>
</organism>
<reference evidence="2" key="1">
    <citation type="submission" date="2022-06" db="EMBL/GenBank/DDBJ databases">
        <title>Isolation of gut microbiota from human fecal samples.</title>
        <authorList>
            <person name="Pamer E.G."/>
            <person name="Barat B."/>
            <person name="Waligurski E."/>
            <person name="Medina S."/>
            <person name="Paddock L."/>
            <person name="Mostad J."/>
        </authorList>
    </citation>
    <scope>NUCLEOTIDE SEQUENCE</scope>
    <source>
        <strain evidence="2">DFI.6.24</strain>
    </source>
</reference>
<evidence type="ECO:0000313" key="2">
    <source>
        <dbReference type="EMBL" id="MCQ5060743.1"/>
    </source>
</evidence>
<sequence>MDLEAKKLDDMNQEDISLCDQLRDALLSWGENIYLPLIKENQRLRFQNKRLYQKNKSLSERLARLDGEIVLKESNKKQYALYNTKTDEILMVGNVQQCANYLGITTDNFKWRLTPTGRRRAKRITIIDADEIDRLEEKEE</sequence>
<dbReference type="EMBL" id="JANGBO010000001">
    <property type="protein sequence ID" value="MCQ5060743.1"/>
    <property type="molecule type" value="Genomic_DNA"/>
</dbReference>
<dbReference type="Proteomes" id="UP001204814">
    <property type="component" value="Unassembled WGS sequence"/>
</dbReference>
<protein>
    <submittedName>
        <fullName evidence="2">Uncharacterized protein</fullName>
    </submittedName>
</protein>
<evidence type="ECO:0000313" key="3">
    <source>
        <dbReference type="Proteomes" id="UP001204814"/>
    </source>
</evidence>
<feature type="coiled-coil region" evidence="1">
    <location>
        <begin position="41"/>
        <end position="68"/>
    </location>
</feature>